<reference evidence="1" key="1">
    <citation type="submission" date="2024-09" db="EMBL/GenBank/DDBJ databases">
        <title>Draft Genome Sequences of Neofusicoccum parvum.</title>
        <authorList>
            <person name="Ashida A."/>
            <person name="Camagna M."/>
            <person name="Tanaka A."/>
            <person name="Takemoto D."/>
        </authorList>
    </citation>
    <scope>NUCLEOTIDE SEQUENCE</scope>
    <source>
        <strain evidence="1">PPO83</strain>
    </source>
</reference>
<dbReference type="EMBL" id="BSXG01000162">
    <property type="protein sequence ID" value="GME50222.1"/>
    <property type="molecule type" value="Genomic_DNA"/>
</dbReference>
<accession>A0ACB5SNR8</accession>
<gene>
    <name evidence="1" type="primary">g6975</name>
    <name evidence="1" type="ORF">NpPPO83_00006975</name>
</gene>
<comment type="caution">
    <text evidence="1">The sequence shown here is derived from an EMBL/GenBank/DDBJ whole genome shotgun (WGS) entry which is preliminary data.</text>
</comment>
<protein>
    <submittedName>
        <fullName evidence="1">Uncharacterized protein</fullName>
    </submittedName>
</protein>
<evidence type="ECO:0000313" key="2">
    <source>
        <dbReference type="Proteomes" id="UP001165186"/>
    </source>
</evidence>
<name>A0ACB5SNR8_9PEZI</name>
<sequence length="208" mass="21762">MCCEEHHICLHCNTLITSHIDRCVAYHHVRNPGTEFGMAPADDWCPEEEWIVEEFLHADDGLCPHCAATTNLSSFPVDGLSGEVVHPPMALHGKGGRGGASTPSGSPTGPGGDGGSAGGKTKVKEMMKVAAAPRSGGGAGMGWRMRVRSIVTGTRLAGKREHGDDDNSGDEPPTAVIREQVSADKRGPASKAVRRSDSLEGGAIQGPY</sequence>
<organism evidence="1 2">
    <name type="scientific">Neofusicoccum parvum</name>
    <dbReference type="NCBI Taxonomy" id="310453"/>
    <lineage>
        <taxon>Eukaryota</taxon>
        <taxon>Fungi</taxon>
        <taxon>Dikarya</taxon>
        <taxon>Ascomycota</taxon>
        <taxon>Pezizomycotina</taxon>
        <taxon>Dothideomycetes</taxon>
        <taxon>Dothideomycetes incertae sedis</taxon>
        <taxon>Botryosphaeriales</taxon>
        <taxon>Botryosphaeriaceae</taxon>
        <taxon>Neofusicoccum</taxon>
    </lineage>
</organism>
<evidence type="ECO:0000313" key="1">
    <source>
        <dbReference type="EMBL" id="GME50222.1"/>
    </source>
</evidence>
<keyword evidence="2" id="KW-1185">Reference proteome</keyword>
<dbReference type="Proteomes" id="UP001165186">
    <property type="component" value="Unassembled WGS sequence"/>
</dbReference>
<proteinExistence type="predicted"/>